<sequence length="259" mass="29524">MSSLFIDSSKQPKGIVDIGANCYYCNQLDLLPFDCEYCNHKFCSNHRTLESHKCINKDKSEKSDKSAPTSSGFTISSASLFPDRNKDKLKLNQSLNNPKPTTIKETQFRVGDVIKSNAFTKFRKFLKIQDKSKSKLFKKSTKFTDVAILKKQAKGDVKININDRIYIWCVYIQDPDVKLDVGKVKKPLFINKNWSIGKSLDSICDTLLIRNQNNITNNAEEKLNIFKLNDKEEPELMKSSLKSSTFKTGDLIYLVKGVI</sequence>
<dbReference type="PANTHER" id="PTHR14677">
    <property type="entry name" value="ARSENITE INDUCUBLE RNA ASSOCIATED PROTEIN AIP-1-RELATED"/>
    <property type="match status" value="1"/>
</dbReference>
<gene>
    <name evidence="7" type="ORF">CANVERA_P2126</name>
</gene>
<dbReference type="Proteomes" id="UP001152885">
    <property type="component" value="Unassembled WGS sequence"/>
</dbReference>
<dbReference type="InterPro" id="IPR035896">
    <property type="entry name" value="AN1-like_Znf"/>
</dbReference>
<keyword evidence="3" id="KW-0862">Zinc</keyword>
<evidence type="ECO:0000313" key="7">
    <source>
        <dbReference type="EMBL" id="CAI5757612.1"/>
    </source>
</evidence>
<organism evidence="7 8">
    <name type="scientific">Candida verbasci</name>
    <dbReference type="NCBI Taxonomy" id="1227364"/>
    <lineage>
        <taxon>Eukaryota</taxon>
        <taxon>Fungi</taxon>
        <taxon>Dikarya</taxon>
        <taxon>Ascomycota</taxon>
        <taxon>Saccharomycotina</taxon>
        <taxon>Pichiomycetes</taxon>
        <taxon>Debaryomycetaceae</taxon>
        <taxon>Candida/Lodderomyces clade</taxon>
        <taxon>Candida</taxon>
    </lineage>
</organism>
<keyword evidence="1" id="KW-0479">Metal-binding</keyword>
<evidence type="ECO:0000259" key="6">
    <source>
        <dbReference type="PROSITE" id="PS51039"/>
    </source>
</evidence>
<evidence type="ECO:0000313" key="8">
    <source>
        <dbReference type="Proteomes" id="UP001152885"/>
    </source>
</evidence>
<protein>
    <recommendedName>
        <fullName evidence="6">AN1-type domain-containing protein</fullName>
    </recommendedName>
</protein>
<dbReference type="PROSITE" id="PS51039">
    <property type="entry name" value="ZF_AN1"/>
    <property type="match status" value="1"/>
</dbReference>
<dbReference type="PANTHER" id="PTHR14677:SF40">
    <property type="entry name" value="CDC48-ASSOCIATED UBIQUITIN-LIKE_ZINC FINGER PROTEIN 1"/>
    <property type="match status" value="1"/>
</dbReference>
<dbReference type="GO" id="GO:0005737">
    <property type="term" value="C:cytoplasm"/>
    <property type="evidence" value="ECO:0007669"/>
    <property type="project" value="TreeGrafter"/>
</dbReference>
<dbReference type="Pfam" id="PF01428">
    <property type="entry name" value="zf-AN1"/>
    <property type="match status" value="1"/>
</dbReference>
<dbReference type="GO" id="GO:0008270">
    <property type="term" value="F:zinc ion binding"/>
    <property type="evidence" value="ECO:0007669"/>
    <property type="project" value="UniProtKB-KW"/>
</dbReference>
<reference evidence="7" key="1">
    <citation type="submission" date="2022-12" db="EMBL/GenBank/DDBJ databases">
        <authorList>
            <person name="Brejova B."/>
        </authorList>
    </citation>
    <scope>NUCLEOTIDE SEQUENCE</scope>
</reference>
<evidence type="ECO:0000256" key="2">
    <source>
        <dbReference type="ARBA" id="ARBA00022771"/>
    </source>
</evidence>
<dbReference type="InterPro" id="IPR057358">
    <property type="entry name" value="UBL_ZFAND1-like"/>
</dbReference>
<keyword evidence="8" id="KW-1185">Reference proteome</keyword>
<comment type="caution">
    <text evidence="7">The sequence shown here is derived from an EMBL/GenBank/DDBJ whole genome shotgun (WGS) entry which is preliminary data.</text>
</comment>
<proteinExistence type="predicted"/>
<dbReference type="Pfam" id="PF25327">
    <property type="entry name" value="UBL_ZFAND1"/>
    <property type="match status" value="1"/>
</dbReference>
<dbReference type="OrthoDB" id="431929at2759"/>
<dbReference type="AlphaFoldDB" id="A0A9W4X9V8"/>
<evidence type="ECO:0000256" key="4">
    <source>
        <dbReference type="PROSITE-ProRule" id="PRU00449"/>
    </source>
</evidence>
<dbReference type="InterPro" id="IPR000058">
    <property type="entry name" value="Znf_AN1"/>
</dbReference>
<name>A0A9W4X9V8_9ASCO</name>
<dbReference type="Gene3D" id="4.10.1110.10">
    <property type="entry name" value="AN1-like Zinc finger"/>
    <property type="match status" value="1"/>
</dbReference>
<dbReference type="EMBL" id="CANTUO010000002">
    <property type="protein sequence ID" value="CAI5757612.1"/>
    <property type="molecule type" value="Genomic_DNA"/>
</dbReference>
<dbReference type="SUPFAM" id="SSF118310">
    <property type="entry name" value="AN1-like Zinc finger"/>
    <property type="match status" value="1"/>
</dbReference>
<keyword evidence="2 4" id="KW-0863">Zinc-finger</keyword>
<feature type="domain" description="AN1-type" evidence="6">
    <location>
        <begin position="16"/>
        <end position="62"/>
    </location>
</feature>
<evidence type="ECO:0000256" key="1">
    <source>
        <dbReference type="ARBA" id="ARBA00022723"/>
    </source>
</evidence>
<evidence type="ECO:0000256" key="3">
    <source>
        <dbReference type="ARBA" id="ARBA00022833"/>
    </source>
</evidence>
<accession>A0A9W4X9V8</accession>
<feature type="compositionally biased region" description="Polar residues" evidence="5">
    <location>
        <begin position="66"/>
        <end position="79"/>
    </location>
</feature>
<dbReference type="SMART" id="SM00154">
    <property type="entry name" value="ZnF_AN1"/>
    <property type="match status" value="1"/>
</dbReference>
<feature type="region of interest" description="Disordered" evidence="5">
    <location>
        <begin position="59"/>
        <end position="79"/>
    </location>
</feature>
<evidence type="ECO:0000256" key="5">
    <source>
        <dbReference type="SAM" id="MobiDB-lite"/>
    </source>
</evidence>